<dbReference type="SMART" id="SM00530">
    <property type="entry name" value="HTH_XRE"/>
    <property type="match status" value="1"/>
</dbReference>
<dbReference type="Pfam" id="PF06114">
    <property type="entry name" value="Peptidase_M78"/>
    <property type="match status" value="1"/>
</dbReference>
<dbReference type="Pfam" id="PF01381">
    <property type="entry name" value="HTH_3"/>
    <property type="match status" value="1"/>
</dbReference>
<dbReference type="InterPro" id="IPR010359">
    <property type="entry name" value="IrrE_HExxH"/>
</dbReference>
<comment type="similarity">
    <text evidence="1">Belongs to the short-chain fatty acyl-CoA assimilation regulator (ScfR) family.</text>
</comment>
<name>A0A5B9R924_9BACT</name>
<evidence type="ECO:0000256" key="1">
    <source>
        <dbReference type="ARBA" id="ARBA00007227"/>
    </source>
</evidence>
<dbReference type="KEGG" id="rul:UC8_54800"/>
<dbReference type="RefSeq" id="WP_068129833.1">
    <property type="nucleotide sequence ID" value="NZ_CP042914.1"/>
</dbReference>
<dbReference type="InterPro" id="IPR001387">
    <property type="entry name" value="Cro/C1-type_HTH"/>
</dbReference>
<evidence type="ECO:0000313" key="3">
    <source>
        <dbReference type="EMBL" id="QEG43431.1"/>
    </source>
</evidence>
<dbReference type="InterPro" id="IPR052345">
    <property type="entry name" value="Rad_response_metalloprotease"/>
</dbReference>
<protein>
    <submittedName>
        <fullName evidence="3">Helix-turn-helix protein</fullName>
    </submittedName>
</protein>
<dbReference type="GO" id="GO:0003677">
    <property type="term" value="F:DNA binding"/>
    <property type="evidence" value="ECO:0007669"/>
    <property type="project" value="InterPro"/>
</dbReference>
<gene>
    <name evidence="3" type="ORF">UC8_54800</name>
</gene>
<accession>A0A5B9R924</accession>
<dbReference type="Proteomes" id="UP000325286">
    <property type="component" value="Chromosome"/>
</dbReference>
<evidence type="ECO:0000259" key="2">
    <source>
        <dbReference type="PROSITE" id="PS50943"/>
    </source>
</evidence>
<dbReference type="OrthoDB" id="9794834at2"/>
<feature type="domain" description="HTH cro/C1-type" evidence="2">
    <location>
        <begin position="7"/>
        <end position="63"/>
    </location>
</feature>
<reference evidence="3 4" key="1">
    <citation type="submission" date="2019-08" db="EMBL/GenBank/DDBJ databases">
        <title>Deep-cultivation of Planctomycetes and their phenomic and genomic characterization uncovers novel biology.</title>
        <authorList>
            <person name="Wiegand S."/>
            <person name="Jogler M."/>
            <person name="Boedeker C."/>
            <person name="Pinto D."/>
            <person name="Vollmers J."/>
            <person name="Rivas-Marin E."/>
            <person name="Kohn T."/>
            <person name="Peeters S.H."/>
            <person name="Heuer A."/>
            <person name="Rast P."/>
            <person name="Oberbeckmann S."/>
            <person name="Bunk B."/>
            <person name="Jeske O."/>
            <person name="Meyerdierks A."/>
            <person name="Storesund J.E."/>
            <person name="Kallscheuer N."/>
            <person name="Luecker S."/>
            <person name="Lage O.M."/>
            <person name="Pohl T."/>
            <person name="Merkel B.J."/>
            <person name="Hornburger P."/>
            <person name="Mueller R.-W."/>
            <person name="Bruemmer F."/>
            <person name="Labrenz M."/>
            <person name="Spormann A.M."/>
            <person name="Op den Camp H."/>
            <person name="Overmann J."/>
            <person name="Amann R."/>
            <person name="Jetten M.S.M."/>
            <person name="Mascher T."/>
            <person name="Medema M.H."/>
            <person name="Devos D.P."/>
            <person name="Kaster A.-K."/>
            <person name="Ovreas L."/>
            <person name="Rohde M."/>
            <person name="Galperin M.Y."/>
            <person name="Jogler C."/>
        </authorList>
    </citation>
    <scope>NUCLEOTIDE SEQUENCE [LARGE SCALE GENOMIC DNA]</scope>
    <source>
        <strain evidence="3 4">UC8</strain>
    </source>
</reference>
<dbReference type="EMBL" id="CP042914">
    <property type="protein sequence ID" value="QEG43431.1"/>
    <property type="molecule type" value="Genomic_DNA"/>
</dbReference>
<organism evidence="3 4">
    <name type="scientific">Roseimaritima ulvae</name>
    <dbReference type="NCBI Taxonomy" id="980254"/>
    <lineage>
        <taxon>Bacteria</taxon>
        <taxon>Pseudomonadati</taxon>
        <taxon>Planctomycetota</taxon>
        <taxon>Planctomycetia</taxon>
        <taxon>Pirellulales</taxon>
        <taxon>Pirellulaceae</taxon>
        <taxon>Roseimaritima</taxon>
    </lineage>
</organism>
<dbReference type="PANTHER" id="PTHR43236">
    <property type="entry name" value="ANTITOXIN HIGA1"/>
    <property type="match status" value="1"/>
</dbReference>
<sequence>MSFGTRLKWAREAAGMTQKQLSEATGIGISTISELESDGRERGPSALQMVQIAEAVRRRPDLFYEAGDPQQEVVLWRQKPADSGAQIELQLIELAGQYQRLEQCAGNPTLCKLPLASCGNQPFSYSDAERLAHDFRKSHSLGERPGGTLLRVLEEVCRVKVFHLPFEPSGTAACTLDERYGAAILLNSNNIRWRRNFDLAHELFHLLTWKIFRVGENASLASDHEEKLANCFAGSLLVPPEPLKLSVASQRNGKKSLDFDDLFEIARQFDVSVQALVWQMVSNKLIEKPKAVEMLAKIDGKVELWERRRDETPPTRPMRFEALAREAIEKGMIGTGVFAKYMGISRRAAMKIVETEIYAGMEHEANAEVEIADS</sequence>
<dbReference type="CDD" id="cd00093">
    <property type="entry name" value="HTH_XRE"/>
    <property type="match status" value="1"/>
</dbReference>
<dbReference type="AlphaFoldDB" id="A0A5B9R924"/>
<keyword evidence="4" id="KW-1185">Reference proteome</keyword>
<dbReference type="PANTHER" id="PTHR43236:SF1">
    <property type="entry name" value="BLL7220 PROTEIN"/>
    <property type="match status" value="1"/>
</dbReference>
<dbReference type="Gene3D" id="1.10.10.2910">
    <property type="match status" value="1"/>
</dbReference>
<proteinExistence type="inferred from homology"/>
<dbReference type="PROSITE" id="PS50943">
    <property type="entry name" value="HTH_CROC1"/>
    <property type="match status" value="1"/>
</dbReference>
<dbReference type="Gene3D" id="1.10.260.40">
    <property type="entry name" value="lambda repressor-like DNA-binding domains"/>
    <property type="match status" value="1"/>
</dbReference>
<dbReference type="SUPFAM" id="SSF47413">
    <property type="entry name" value="lambda repressor-like DNA-binding domains"/>
    <property type="match status" value="1"/>
</dbReference>
<evidence type="ECO:0000313" key="4">
    <source>
        <dbReference type="Proteomes" id="UP000325286"/>
    </source>
</evidence>
<dbReference type="InterPro" id="IPR010982">
    <property type="entry name" value="Lambda_DNA-bd_dom_sf"/>
</dbReference>